<reference evidence="2" key="1">
    <citation type="journal article" date="2013" name="Nature">
        <title>Draft genome of the wheat A-genome progenitor Triticum urartu.</title>
        <authorList>
            <person name="Ling H.Q."/>
            <person name="Zhao S."/>
            <person name="Liu D."/>
            <person name="Wang J."/>
            <person name="Sun H."/>
            <person name="Zhang C."/>
            <person name="Fan H."/>
            <person name="Li D."/>
            <person name="Dong L."/>
            <person name="Tao Y."/>
            <person name="Gao C."/>
            <person name="Wu H."/>
            <person name="Li Y."/>
            <person name="Cui Y."/>
            <person name="Guo X."/>
            <person name="Zheng S."/>
            <person name="Wang B."/>
            <person name="Yu K."/>
            <person name="Liang Q."/>
            <person name="Yang W."/>
            <person name="Lou X."/>
            <person name="Chen J."/>
            <person name="Feng M."/>
            <person name="Jian J."/>
            <person name="Zhang X."/>
            <person name="Luo G."/>
            <person name="Jiang Y."/>
            <person name="Liu J."/>
            <person name="Wang Z."/>
            <person name="Sha Y."/>
            <person name="Zhang B."/>
            <person name="Wu H."/>
            <person name="Tang D."/>
            <person name="Shen Q."/>
            <person name="Xue P."/>
            <person name="Zou S."/>
            <person name="Wang X."/>
            <person name="Liu X."/>
            <person name="Wang F."/>
            <person name="Yang Y."/>
            <person name="An X."/>
            <person name="Dong Z."/>
            <person name="Zhang K."/>
            <person name="Zhang X."/>
            <person name="Luo M.C."/>
            <person name="Dvorak J."/>
            <person name="Tong Y."/>
            <person name="Wang J."/>
            <person name="Yang H."/>
            <person name="Li Z."/>
            <person name="Wang D."/>
            <person name="Zhang A."/>
            <person name="Wang J."/>
        </authorList>
    </citation>
    <scope>NUCLEOTIDE SEQUENCE</scope>
    <source>
        <strain evidence="2">cv. G1812</strain>
    </source>
</reference>
<dbReference type="AlphaFoldDB" id="A0A8R7UI20"/>
<name>A0A8R7UI20_TRIUA</name>
<dbReference type="RefSeq" id="XP_048530080.1">
    <property type="nucleotide sequence ID" value="XM_048674123.1"/>
</dbReference>
<protein>
    <submittedName>
        <fullName evidence="1">Uncharacterized protein</fullName>
    </submittedName>
</protein>
<reference evidence="1" key="2">
    <citation type="submission" date="2018-03" db="EMBL/GenBank/DDBJ databases">
        <title>The Triticum urartu genome reveals the dynamic nature of wheat genome evolution.</title>
        <authorList>
            <person name="Ling H."/>
            <person name="Ma B."/>
            <person name="Shi X."/>
            <person name="Liu H."/>
            <person name="Dong L."/>
            <person name="Sun H."/>
            <person name="Cao Y."/>
            <person name="Gao Q."/>
            <person name="Zheng S."/>
            <person name="Li Y."/>
            <person name="Yu Y."/>
            <person name="Du H."/>
            <person name="Qi M."/>
            <person name="Li Y."/>
            <person name="Yu H."/>
            <person name="Cui Y."/>
            <person name="Wang N."/>
            <person name="Chen C."/>
            <person name="Wu H."/>
            <person name="Zhao Y."/>
            <person name="Zhang J."/>
            <person name="Li Y."/>
            <person name="Zhou W."/>
            <person name="Zhang B."/>
            <person name="Hu W."/>
            <person name="Eijk M."/>
            <person name="Tang J."/>
            <person name="Witsenboer H."/>
            <person name="Zhao S."/>
            <person name="Li Z."/>
            <person name="Zhang A."/>
            <person name="Wang D."/>
            <person name="Liang C."/>
        </authorList>
    </citation>
    <scope>NUCLEOTIDE SEQUENCE [LARGE SCALE GENOMIC DNA]</scope>
    <source>
        <strain evidence="1">cv. G1812</strain>
    </source>
</reference>
<dbReference type="GeneID" id="125509209"/>
<organism evidence="1 2">
    <name type="scientific">Triticum urartu</name>
    <name type="common">Red wild einkorn</name>
    <name type="synonym">Crithodium urartu</name>
    <dbReference type="NCBI Taxonomy" id="4572"/>
    <lineage>
        <taxon>Eukaryota</taxon>
        <taxon>Viridiplantae</taxon>
        <taxon>Streptophyta</taxon>
        <taxon>Embryophyta</taxon>
        <taxon>Tracheophyta</taxon>
        <taxon>Spermatophyta</taxon>
        <taxon>Magnoliopsida</taxon>
        <taxon>Liliopsida</taxon>
        <taxon>Poales</taxon>
        <taxon>Poaceae</taxon>
        <taxon>BOP clade</taxon>
        <taxon>Pooideae</taxon>
        <taxon>Triticodae</taxon>
        <taxon>Triticeae</taxon>
        <taxon>Triticinae</taxon>
        <taxon>Triticum</taxon>
    </lineage>
</organism>
<dbReference type="Gramene" id="TuG1812G0500002291.01.T01">
    <property type="protein sequence ID" value="TuG1812G0500002291.01.T01.cds396226"/>
    <property type="gene ID" value="TuG1812G0500002291.01"/>
</dbReference>
<proteinExistence type="predicted"/>
<dbReference type="OrthoDB" id="695040at2759"/>
<dbReference type="KEGG" id="tua:125509209"/>
<evidence type="ECO:0000313" key="1">
    <source>
        <dbReference type="EnsemblPlants" id="TuG1812G0500002291.01.T01.cds396226"/>
    </source>
</evidence>
<sequence>MCMHVKVLESQWVDLAIVRKRPDVFEGVLELLESKGLMDIISFKQDWCAELIMQFYATCYFGNDPDRTVFWMTDGTQYKFTYDEWAEILGLDGFNAPRKKLHETGSSVKVDGLALLYPPQTPSSEFGLASLMLPKYFHIHKILRPVFIGKGGDKGRMWDYALDIMHFMAQSEKFHIFDYIYNEIRRATLVKRSLPYAPFIMALIVSSATHLGEIHMECKHNPYKPRVGEVDKVRLAKATEPAFTSSSHAAPPKKVSKWQKFVSQGFLACFTSARNNALEIEQLNHHHNSKYIALKAQLRDTGATLSPDSELALALGRLSDVPFPRTGFEEYFEPLQSDDSVDAMAE</sequence>
<accession>A0A8R7UI20</accession>
<gene>
    <name evidence="1" type="primary">LOC125509209</name>
</gene>
<evidence type="ECO:0000313" key="2">
    <source>
        <dbReference type="Proteomes" id="UP000015106"/>
    </source>
</evidence>
<keyword evidence="2" id="KW-1185">Reference proteome</keyword>
<dbReference type="EnsemblPlants" id="TuG1812G0500002291.01.T01">
    <property type="protein sequence ID" value="TuG1812G0500002291.01.T01.cds396226"/>
    <property type="gene ID" value="TuG1812G0500002291.01"/>
</dbReference>
<reference evidence="1" key="3">
    <citation type="submission" date="2022-06" db="UniProtKB">
        <authorList>
            <consortium name="EnsemblPlants"/>
        </authorList>
    </citation>
    <scope>IDENTIFICATION</scope>
</reference>
<dbReference type="Proteomes" id="UP000015106">
    <property type="component" value="Chromosome 5"/>
</dbReference>